<dbReference type="Gene3D" id="1.10.287.130">
    <property type="match status" value="1"/>
</dbReference>
<dbReference type="Pfam" id="PF13424">
    <property type="entry name" value="TPR_12"/>
    <property type="match status" value="2"/>
</dbReference>
<dbReference type="RefSeq" id="WP_317488801.1">
    <property type="nucleotide sequence ID" value="NZ_CP136051.1"/>
</dbReference>
<dbReference type="InterPro" id="IPR019734">
    <property type="entry name" value="TPR_rpt"/>
</dbReference>
<dbReference type="InterPro" id="IPR003018">
    <property type="entry name" value="GAF"/>
</dbReference>
<keyword evidence="3" id="KW-0597">Phosphoprotein</keyword>
<keyword evidence="8" id="KW-1185">Reference proteome</keyword>
<dbReference type="SMART" id="SM00387">
    <property type="entry name" value="HATPase_c"/>
    <property type="match status" value="1"/>
</dbReference>
<feature type="repeat" description="TPR" evidence="4">
    <location>
        <begin position="225"/>
        <end position="258"/>
    </location>
</feature>
<dbReference type="InterPro" id="IPR036890">
    <property type="entry name" value="HATPase_C_sf"/>
</dbReference>
<evidence type="ECO:0000256" key="4">
    <source>
        <dbReference type="PROSITE-ProRule" id="PRU00339"/>
    </source>
</evidence>
<dbReference type="SUPFAM" id="SSF48452">
    <property type="entry name" value="TPR-like"/>
    <property type="match status" value="2"/>
</dbReference>
<keyword evidence="4" id="KW-0802">TPR repeat</keyword>
<dbReference type="InterPro" id="IPR003661">
    <property type="entry name" value="HisK_dim/P_dom"/>
</dbReference>
<feature type="coiled-coil region" evidence="5">
    <location>
        <begin position="413"/>
        <end position="516"/>
    </location>
</feature>
<dbReference type="Proteomes" id="UP001302349">
    <property type="component" value="Chromosome"/>
</dbReference>
<dbReference type="PROSITE" id="PS50005">
    <property type="entry name" value="TPR"/>
    <property type="match status" value="2"/>
</dbReference>
<dbReference type="PANTHER" id="PTHR43065:SF50">
    <property type="entry name" value="HISTIDINE KINASE"/>
    <property type="match status" value="1"/>
</dbReference>
<feature type="domain" description="Histidine kinase" evidence="6">
    <location>
        <begin position="785"/>
        <end position="1031"/>
    </location>
</feature>
<dbReference type="SUPFAM" id="SSF55874">
    <property type="entry name" value="ATPase domain of HSP90 chaperone/DNA topoisomerase II/histidine kinase"/>
    <property type="match status" value="1"/>
</dbReference>
<dbReference type="Pfam" id="PF13185">
    <property type="entry name" value="GAF_2"/>
    <property type="match status" value="1"/>
</dbReference>
<dbReference type="CDD" id="cd00082">
    <property type="entry name" value="HisKA"/>
    <property type="match status" value="1"/>
</dbReference>
<dbReference type="InterPro" id="IPR005467">
    <property type="entry name" value="His_kinase_dom"/>
</dbReference>
<dbReference type="Gene3D" id="3.30.565.10">
    <property type="entry name" value="Histidine kinase-like ATPase, C-terminal domain"/>
    <property type="match status" value="1"/>
</dbReference>
<dbReference type="PANTHER" id="PTHR43065">
    <property type="entry name" value="SENSOR HISTIDINE KINASE"/>
    <property type="match status" value="1"/>
</dbReference>
<feature type="coiled-coil region" evidence="5">
    <location>
        <begin position="553"/>
        <end position="594"/>
    </location>
</feature>
<dbReference type="Gene3D" id="1.25.40.10">
    <property type="entry name" value="Tetratricopeptide repeat domain"/>
    <property type="match status" value="3"/>
</dbReference>
<dbReference type="PRINTS" id="PR00344">
    <property type="entry name" value="BCTRLSENSOR"/>
</dbReference>
<sequence>MLAPLVWETAFSQETPYPYTEDSLKATSFLLKAEIALSEKRLDSAIFYGNNALAMAESRAIRCLIARSNIVIGDSYKQKEQFASSLNHYLVALREFELLGKHMEASQSNDLIGELYDEWKVPQKAWVYFMKAYEEKKGISDTLGMKYSLGKAATAFELAGNNQKAIENYQLMLQLIKDDDKQAELTLLRRLALLHIDEKKHTLALAYDLQVLSIYQALKDTPGIIASLNNIGYLYQYLDEKMLALEYFKESLELDLKHHNNDPFYVGDMVLLANIGSIYHDMGDNSRALNYFFEAIKSNEARKTPSKTLPLYNEVVATYMKMDQWEKARTFAETAIQIGEKLPQKSEDLIVTYKRLSDIHEHLGDYKQSLSFFKKFAWLSDSISTDRQLHAKSQLNQLLTLDKKENEIRLLMVEKEIKDLALKELQLESQEKQRDIELLQRDNEIQRIILGKQLAEKIQEEQKLKLEQARLEAQNKDNDIELLQKNKFIQDLALKKKELEEKENQKEIEILLQEQAIQDLELTKIKSLRNFFIGVTSLVLVILFLILRSYRINARAKKLLQGQNEEINYQKEEIENQKDKLEESYNDIKRLSEVAKEINSHLSVSDIVQIVFRYIHGLMDYSIAGVGLFEEDSHKLKFQVISKGSASIEKINVSHKKADHPAIACLENSREEIFFDTTLQPDFVGFSTNHSVYRSVIYLPLVVKNKRIGVLTVQHLEAEQYQTYQINILRSLALHVAIALENASAYQQIAEKTHNLEKALMDLKAAQAKLIQAEKMASLGELTAGIAHEINNPVNFVYAGVDGLKNSLQDLITVLNKYAELEESDEPNISPAFLQEITALKEQLYFNETKEGMFQVVEAIREGAVRTSQIVHGLRTFSMNDKGDKQLTNLHIGIDNSLVLLSPKIKEKRVRIKKEYGDSMRPVECFPGQINQVFMNLISNALDAVAEKGIVTIRTEGFGDKVKIYVEDDGCGMSDDIQNKIFEPFFTTKGYGKGTGLGLSITFGIIERHGGSIEVVSTPGSGSRFTITLPV</sequence>
<dbReference type="Gene3D" id="3.30.450.40">
    <property type="match status" value="1"/>
</dbReference>
<reference evidence="7 8" key="1">
    <citation type="journal article" date="2023" name="Microbiol. Resour. Announc.">
        <title>Complete Genome Sequence of Imperialibacter roseus strain P4T.</title>
        <authorList>
            <person name="Tizabi D.R."/>
            <person name="Bachvaroff T."/>
            <person name="Hill R.T."/>
        </authorList>
    </citation>
    <scope>NUCLEOTIDE SEQUENCE [LARGE SCALE GENOMIC DNA]</scope>
    <source>
        <strain evidence="7 8">P4T</strain>
    </source>
</reference>
<dbReference type="EC" id="2.7.13.3" evidence="2"/>
<evidence type="ECO:0000256" key="5">
    <source>
        <dbReference type="SAM" id="Coils"/>
    </source>
</evidence>
<evidence type="ECO:0000313" key="7">
    <source>
        <dbReference type="EMBL" id="WOK06063.1"/>
    </source>
</evidence>
<dbReference type="SMART" id="SM00065">
    <property type="entry name" value="GAF"/>
    <property type="match status" value="1"/>
</dbReference>
<name>A0ABZ0IM17_9BACT</name>
<protein>
    <recommendedName>
        <fullName evidence="2">histidine kinase</fullName>
        <ecNumber evidence="2">2.7.13.3</ecNumber>
    </recommendedName>
</protein>
<gene>
    <name evidence="7" type="ORF">RT717_23590</name>
</gene>
<evidence type="ECO:0000256" key="2">
    <source>
        <dbReference type="ARBA" id="ARBA00012438"/>
    </source>
</evidence>
<dbReference type="PROSITE" id="PS50109">
    <property type="entry name" value="HIS_KIN"/>
    <property type="match status" value="1"/>
</dbReference>
<keyword evidence="5" id="KW-0175">Coiled coil</keyword>
<dbReference type="InterPro" id="IPR003594">
    <property type="entry name" value="HATPase_dom"/>
</dbReference>
<feature type="repeat" description="TPR" evidence="4">
    <location>
        <begin position="269"/>
        <end position="302"/>
    </location>
</feature>
<comment type="catalytic activity">
    <reaction evidence="1">
        <text>ATP + protein L-histidine = ADP + protein N-phospho-L-histidine.</text>
        <dbReference type="EC" id="2.7.13.3"/>
    </reaction>
</comment>
<dbReference type="InterPro" id="IPR004358">
    <property type="entry name" value="Sig_transdc_His_kin-like_C"/>
</dbReference>
<feature type="coiled-coil region" evidence="5">
    <location>
        <begin position="746"/>
        <end position="776"/>
    </location>
</feature>
<proteinExistence type="predicted"/>
<evidence type="ECO:0000259" key="6">
    <source>
        <dbReference type="PROSITE" id="PS50109"/>
    </source>
</evidence>
<dbReference type="SMART" id="SM00028">
    <property type="entry name" value="TPR"/>
    <property type="match status" value="5"/>
</dbReference>
<dbReference type="Pfam" id="PF02518">
    <property type="entry name" value="HATPase_c"/>
    <property type="match status" value="1"/>
</dbReference>
<evidence type="ECO:0000313" key="8">
    <source>
        <dbReference type="Proteomes" id="UP001302349"/>
    </source>
</evidence>
<organism evidence="7 8">
    <name type="scientific">Imperialibacter roseus</name>
    <dbReference type="NCBI Taxonomy" id="1324217"/>
    <lineage>
        <taxon>Bacteria</taxon>
        <taxon>Pseudomonadati</taxon>
        <taxon>Bacteroidota</taxon>
        <taxon>Cytophagia</taxon>
        <taxon>Cytophagales</taxon>
        <taxon>Flammeovirgaceae</taxon>
        <taxon>Imperialibacter</taxon>
    </lineage>
</organism>
<dbReference type="InterPro" id="IPR029016">
    <property type="entry name" value="GAF-like_dom_sf"/>
</dbReference>
<dbReference type="SUPFAM" id="SSF55781">
    <property type="entry name" value="GAF domain-like"/>
    <property type="match status" value="1"/>
</dbReference>
<evidence type="ECO:0000256" key="3">
    <source>
        <dbReference type="ARBA" id="ARBA00022553"/>
    </source>
</evidence>
<dbReference type="InterPro" id="IPR011990">
    <property type="entry name" value="TPR-like_helical_dom_sf"/>
</dbReference>
<dbReference type="EMBL" id="CP136051">
    <property type="protein sequence ID" value="WOK06063.1"/>
    <property type="molecule type" value="Genomic_DNA"/>
</dbReference>
<dbReference type="Pfam" id="PF13176">
    <property type="entry name" value="TPR_7"/>
    <property type="match status" value="1"/>
</dbReference>
<accession>A0ABZ0IM17</accession>
<evidence type="ECO:0000256" key="1">
    <source>
        <dbReference type="ARBA" id="ARBA00000085"/>
    </source>
</evidence>